<dbReference type="EMBL" id="JACYXT010000009">
    <property type="protein sequence ID" value="MBD9725938.1"/>
    <property type="molecule type" value="Genomic_DNA"/>
</dbReference>
<name>A0A927QG88_9ACTN</name>
<protein>
    <submittedName>
        <fullName evidence="1">Uncharacterized protein</fullName>
    </submittedName>
</protein>
<sequence>MTDESGPKFVMISTFRRRTADGLMLAAFVIDERDCESQAEMKSIRNEALVEIQRRRIVGEFETRRAKAGELPSTLPRWAAYKRRLDAGG</sequence>
<comment type="caution">
    <text evidence="1">The sequence shown here is derived from an EMBL/GenBank/DDBJ whole genome shotgun (WGS) entry which is preliminary data.</text>
</comment>
<dbReference type="Proteomes" id="UP000661025">
    <property type="component" value="Unassembled WGS sequence"/>
</dbReference>
<organism evidence="1 2">
    <name type="scientific">Streptomyces caniscabiei</name>
    <dbReference type="NCBI Taxonomy" id="2746961"/>
    <lineage>
        <taxon>Bacteria</taxon>
        <taxon>Bacillati</taxon>
        <taxon>Actinomycetota</taxon>
        <taxon>Actinomycetes</taxon>
        <taxon>Kitasatosporales</taxon>
        <taxon>Streptomycetaceae</taxon>
        <taxon>Streptomyces</taxon>
    </lineage>
</organism>
<reference evidence="1" key="1">
    <citation type="submission" date="2020-09" db="EMBL/GenBank/DDBJ databases">
        <title>Streptomyces canutascabiei sp. nov., which causes potato common scab and is distributed across the world.</title>
        <authorList>
            <person name="Nguyen H.P."/>
            <person name="Weisberg A.J."/>
            <person name="Chang J.H."/>
            <person name="Clarke C.R."/>
        </authorList>
    </citation>
    <scope>NUCLEOTIDE SEQUENCE</scope>
    <source>
        <strain evidence="1">ID-01-6.2a</strain>
    </source>
</reference>
<evidence type="ECO:0000313" key="1">
    <source>
        <dbReference type="EMBL" id="MBD9725938.1"/>
    </source>
</evidence>
<gene>
    <name evidence="1" type="ORF">IHE70_22495</name>
</gene>
<dbReference type="AlphaFoldDB" id="A0A927QG88"/>
<dbReference type="RefSeq" id="WP_086800246.1">
    <property type="nucleotide sequence ID" value="NZ_CP119182.1"/>
</dbReference>
<accession>A0A927QG88</accession>
<evidence type="ECO:0000313" key="2">
    <source>
        <dbReference type="Proteomes" id="UP000661025"/>
    </source>
</evidence>
<dbReference type="GeneID" id="79931875"/>
<proteinExistence type="predicted"/>